<keyword evidence="16" id="KW-0325">Glycoprotein</keyword>
<proteinExistence type="inferred from homology"/>
<comment type="subunit">
    <text evidence="5">Homodimer; disulfide-linked.</text>
</comment>
<keyword evidence="12" id="KW-0735">Signal-anchor</keyword>
<gene>
    <name evidence="21" type="ORF">OFUS_LOCUS14882</name>
</gene>
<keyword evidence="9" id="KW-0812">Transmembrane</keyword>
<comment type="similarity">
    <text evidence="4">Belongs to the glycosyltransferase 31 family. Beta3-Gal-T subfamily.</text>
</comment>
<name>A0A8J1TS90_OWEFU</name>
<dbReference type="OrthoDB" id="414175at2759"/>
<evidence type="ECO:0000256" key="9">
    <source>
        <dbReference type="ARBA" id="ARBA00022692"/>
    </source>
</evidence>
<comment type="pathway">
    <text evidence="3">Protein modification; protein glycosylation.</text>
</comment>
<dbReference type="Gene3D" id="3.90.550.50">
    <property type="match status" value="1"/>
</dbReference>
<dbReference type="InterPro" id="IPR003378">
    <property type="entry name" value="Fringe-like_glycosylTrfase"/>
</dbReference>
<evidence type="ECO:0000256" key="12">
    <source>
        <dbReference type="ARBA" id="ARBA00022968"/>
    </source>
</evidence>
<dbReference type="GO" id="GO:0000166">
    <property type="term" value="F:nucleotide binding"/>
    <property type="evidence" value="ECO:0007669"/>
    <property type="project" value="UniProtKB-KW"/>
</dbReference>
<evidence type="ECO:0000256" key="5">
    <source>
        <dbReference type="ARBA" id="ARBA00011748"/>
    </source>
</evidence>
<dbReference type="EC" id="2.4.1.122" evidence="6"/>
<keyword evidence="8" id="KW-0808">Transferase</keyword>
<evidence type="ECO:0000313" key="22">
    <source>
        <dbReference type="Proteomes" id="UP000749559"/>
    </source>
</evidence>
<evidence type="ECO:0000256" key="6">
    <source>
        <dbReference type="ARBA" id="ARBA00012557"/>
    </source>
</evidence>
<comment type="function">
    <text evidence="19">Glycosyltransferase that generates the core 1 O-glycan Gal-beta1-3GalNAc-alpha1-Ser/Thr (T antigen), which is a precursor for many extended O-glycans in glycoproteins.</text>
</comment>
<feature type="domain" description="Fringe-like glycosyltransferase" evidence="20">
    <location>
        <begin position="110"/>
        <end position="265"/>
    </location>
</feature>
<dbReference type="Pfam" id="PF02434">
    <property type="entry name" value="Fringe"/>
    <property type="match status" value="1"/>
</dbReference>
<evidence type="ECO:0000256" key="11">
    <source>
        <dbReference type="ARBA" id="ARBA00022741"/>
    </source>
</evidence>
<keyword evidence="11" id="KW-0547">Nucleotide-binding</keyword>
<keyword evidence="15" id="KW-1015">Disulfide bond</keyword>
<dbReference type="FunFam" id="3.90.550.50:FF:000017">
    <property type="entry name" value="Glycoprotein-N-acetylgalactosamine 3-beta-galactosyltransferase 1"/>
    <property type="match status" value="1"/>
</dbReference>
<evidence type="ECO:0000256" key="14">
    <source>
        <dbReference type="ARBA" id="ARBA00023136"/>
    </source>
</evidence>
<protein>
    <recommendedName>
        <fullName evidence="18">Glycoprotein-N-acetylgalactosamine 3-beta-galactosyltransferase 1</fullName>
        <ecNumber evidence="6">2.4.1.122</ecNumber>
    </recommendedName>
</protein>
<keyword evidence="10" id="KW-0479">Metal-binding</keyword>
<evidence type="ECO:0000256" key="10">
    <source>
        <dbReference type="ARBA" id="ARBA00022723"/>
    </source>
</evidence>
<keyword evidence="22" id="KW-1185">Reference proteome</keyword>
<comment type="subcellular location">
    <subcellularLocation>
        <location evidence="2">Membrane</location>
        <topology evidence="2">Single-pass type II membrane protein</topology>
    </subcellularLocation>
</comment>
<comment type="caution">
    <text evidence="21">The sequence shown here is derived from an EMBL/GenBank/DDBJ whole genome shotgun (WGS) entry which is preliminary data.</text>
</comment>
<reference evidence="21" key="1">
    <citation type="submission" date="2022-03" db="EMBL/GenBank/DDBJ databases">
        <authorList>
            <person name="Martin C."/>
        </authorList>
    </citation>
    <scope>NUCLEOTIDE SEQUENCE</scope>
</reference>
<evidence type="ECO:0000256" key="19">
    <source>
        <dbReference type="ARBA" id="ARBA00059245"/>
    </source>
</evidence>
<evidence type="ECO:0000259" key="20">
    <source>
        <dbReference type="Pfam" id="PF02434"/>
    </source>
</evidence>
<dbReference type="GO" id="GO:0016020">
    <property type="term" value="C:membrane"/>
    <property type="evidence" value="ECO:0007669"/>
    <property type="project" value="UniProtKB-SubCell"/>
</dbReference>
<evidence type="ECO:0000256" key="4">
    <source>
        <dbReference type="ARBA" id="ARBA00006462"/>
    </source>
</evidence>
<evidence type="ECO:0000256" key="8">
    <source>
        <dbReference type="ARBA" id="ARBA00022679"/>
    </source>
</evidence>
<evidence type="ECO:0000256" key="2">
    <source>
        <dbReference type="ARBA" id="ARBA00004606"/>
    </source>
</evidence>
<dbReference type="PANTHER" id="PTHR23033">
    <property type="entry name" value="BETA1,3-GALACTOSYLTRANSFERASE"/>
    <property type="match status" value="1"/>
</dbReference>
<comment type="cofactor">
    <cofactor evidence="1">
        <name>Mn(2+)</name>
        <dbReference type="ChEBI" id="CHEBI:29035"/>
    </cofactor>
</comment>
<keyword evidence="14" id="KW-0472">Membrane</keyword>
<accession>A0A8J1TS90</accession>
<organism evidence="21 22">
    <name type="scientific">Owenia fusiformis</name>
    <name type="common">Polychaete worm</name>
    <dbReference type="NCBI Taxonomy" id="6347"/>
    <lineage>
        <taxon>Eukaryota</taxon>
        <taxon>Metazoa</taxon>
        <taxon>Spiralia</taxon>
        <taxon>Lophotrochozoa</taxon>
        <taxon>Annelida</taxon>
        <taxon>Polychaeta</taxon>
        <taxon>Sedentaria</taxon>
        <taxon>Canalipalpata</taxon>
        <taxon>Sabellida</taxon>
        <taxon>Oweniida</taxon>
        <taxon>Oweniidae</taxon>
        <taxon>Owenia</taxon>
    </lineage>
</organism>
<dbReference type="GO" id="GO:0016263">
    <property type="term" value="F:glycoprotein-N-acetylgalactosamine 3-beta-galactosyltransferase activity"/>
    <property type="evidence" value="ECO:0007669"/>
    <property type="project" value="UniProtKB-EC"/>
</dbReference>
<keyword evidence="7" id="KW-0328">Glycosyltransferase</keyword>
<dbReference type="EMBL" id="CAIIXF020000007">
    <property type="protein sequence ID" value="CAH1789542.1"/>
    <property type="molecule type" value="Genomic_DNA"/>
</dbReference>
<evidence type="ECO:0000256" key="15">
    <source>
        <dbReference type="ARBA" id="ARBA00023157"/>
    </source>
</evidence>
<evidence type="ECO:0000256" key="3">
    <source>
        <dbReference type="ARBA" id="ARBA00004922"/>
    </source>
</evidence>
<keyword evidence="13" id="KW-1133">Transmembrane helix</keyword>
<keyword evidence="17" id="KW-0464">Manganese</keyword>
<evidence type="ECO:0000256" key="13">
    <source>
        <dbReference type="ARBA" id="ARBA00022989"/>
    </source>
</evidence>
<sequence>MAGMPRSVFFTFTIGIALGFAFTYIFMMASHSDISSHQRMKMVSENSVPNDPHSHGEFDNLKGPENMQNWHDDDEENHKGEAVEAELLAKKVRVLCWIMTSPSTLYSKAKHVKATWGKRCNKIVFMSSQLDPNFPAVGLPVGEGRDNLWGKTREAFKYVYKHHFNDADWFMKADDDTYVVVENLRFMIEQFNPKEPLYLGRRFRPYTRNGYMSGGAGYVLSKEALRRFVEEAMPDESVCRSDPGGMEDLEMGKCLENVDVKIKDSRDSSGRERFHPFIPEHHLIPDFIPKDNWYFSYNYYPAKQGPDCCSDYAISFHYVSPNMMYVLEYLIYHLKPYGIQSKLVLPKSDHSVENAVIKTSDDNDNNNDINVHVDADNQAPPDVNGETKAKDVEIQEIQENPIDKENKILVKAPEESVVLHKEGSRTARFMDKFKEKLNHLKVLDKKDKAGSNRGS</sequence>
<evidence type="ECO:0000256" key="1">
    <source>
        <dbReference type="ARBA" id="ARBA00001936"/>
    </source>
</evidence>
<evidence type="ECO:0000256" key="18">
    <source>
        <dbReference type="ARBA" id="ARBA00040898"/>
    </source>
</evidence>
<dbReference type="GO" id="GO:0030145">
    <property type="term" value="F:manganese ion binding"/>
    <property type="evidence" value="ECO:0007669"/>
    <property type="project" value="UniProtKB-ARBA"/>
</dbReference>
<evidence type="ECO:0000256" key="7">
    <source>
        <dbReference type="ARBA" id="ARBA00022676"/>
    </source>
</evidence>
<dbReference type="InterPro" id="IPR026050">
    <property type="entry name" value="C1GALT1/C1GALT1_chp1"/>
</dbReference>
<dbReference type="Proteomes" id="UP000749559">
    <property type="component" value="Unassembled WGS sequence"/>
</dbReference>
<evidence type="ECO:0000313" key="21">
    <source>
        <dbReference type="EMBL" id="CAH1789542.1"/>
    </source>
</evidence>
<evidence type="ECO:0000256" key="16">
    <source>
        <dbReference type="ARBA" id="ARBA00023180"/>
    </source>
</evidence>
<dbReference type="AlphaFoldDB" id="A0A8J1TS90"/>
<dbReference type="PANTHER" id="PTHR23033:SF14">
    <property type="entry name" value="GLYCOPROTEIN-N-ACETYLGALACTOSAMINE 3-BETA-GALACTOSYLTRANSFERASE 1-RELATED"/>
    <property type="match status" value="1"/>
</dbReference>
<evidence type="ECO:0000256" key="17">
    <source>
        <dbReference type="ARBA" id="ARBA00023211"/>
    </source>
</evidence>
<dbReference type="UniPathway" id="UPA00378"/>